<dbReference type="InterPro" id="IPR014710">
    <property type="entry name" value="RmlC-like_jellyroll"/>
</dbReference>
<dbReference type="GO" id="GO:0046872">
    <property type="term" value="F:metal ion binding"/>
    <property type="evidence" value="ECO:0007669"/>
    <property type="project" value="UniProtKB-KW"/>
</dbReference>
<dbReference type="InterPro" id="IPR013096">
    <property type="entry name" value="Cupin_2"/>
</dbReference>
<dbReference type="PANTHER" id="PTHR35848:SF9">
    <property type="entry name" value="SLL1358 PROTEIN"/>
    <property type="match status" value="1"/>
</dbReference>
<dbReference type="OrthoDB" id="49661at2157"/>
<accession>A0A1H8KIC6</accession>
<protein>
    <submittedName>
        <fullName evidence="3">Uncharacterized conserved protein, cupin superfamily</fullName>
    </submittedName>
</protein>
<keyword evidence="4" id="KW-1185">Reference proteome</keyword>
<dbReference type="InterPro" id="IPR051610">
    <property type="entry name" value="GPI/OXD"/>
</dbReference>
<dbReference type="Pfam" id="PF07883">
    <property type="entry name" value="Cupin_2"/>
    <property type="match status" value="1"/>
</dbReference>
<dbReference type="Proteomes" id="UP000198775">
    <property type="component" value="Unassembled WGS sequence"/>
</dbReference>
<evidence type="ECO:0000313" key="4">
    <source>
        <dbReference type="Proteomes" id="UP000198775"/>
    </source>
</evidence>
<dbReference type="EMBL" id="FOCX01000006">
    <property type="protein sequence ID" value="SEN92336.1"/>
    <property type="molecule type" value="Genomic_DNA"/>
</dbReference>
<keyword evidence="1" id="KW-0479">Metal-binding</keyword>
<dbReference type="InterPro" id="IPR011051">
    <property type="entry name" value="RmlC_Cupin_sf"/>
</dbReference>
<dbReference type="CDD" id="cd02224">
    <property type="entry name" value="cupin_SPO2919-like"/>
    <property type="match status" value="1"/>
</dbReference>
<dbReference type="RefSeq" id="WP_092659053.1">
    <property type="nucleotide sequence ID" value="NZ_FOCX01000006.1"/>
</dbReference>
<dbReference type="AlphaFoldDB" id="A0A1H8KIC6"/>
<dbReference type="SUPFAM" id="SSF51182">
    <property type="entry name" value="RmlC-like cupins"/>
    <property type="match status" value="1"/>
</dbReference>
<evidence type="ECO:0000259" key="2">
    <source>
        <dbReference type="Pfam" id="PF07883"/>
    </source>
</evidence>
<gene>
    <name evidence="3" type="ORF">SAMN05216388_100664</name>
</gene>
<organism evidence="3 4">
    <name type="scientific">Halorientalis persicus</name>
    <dbReference type="NCBI Taxonomy" id="1367881"/>
    <lineage>
        <taxon>Archaea</taxon>
        <taxon>Methanobacteriati</taxon>
        <taxon>Methanobacteriota</taxon>
        <taxon>Stenosarchaea group</taxon>
        <taxon>Halobacteria</taxon>
        <taxon>Halobacteriales</taxon>
        <taxon>Haloarculaceae</taxon>
        <taxon>Halorientalis</taxon>
    </lineage>
</organism>
<sequence length="161" mass="18214">MDKINESELDWKTYDQDEATFHRKELGAAVGADDLGCSLYEMPPGTRAWPYHYHTANEEAIYVLAGEGLLRAEDGEHDLQAGDFVTLPADESGGHRVVNDGDDTLRYLMVSTMHEPDVTIYPEMEKFGVYVGSPPGGRDERPFKGYYPMDDEVEYWPSKEE</sequence>
<reference evidence="4" key="1">
    <citation type="submission" date="2016-10" db="EMBL/GenBank/DDBJ databases">
        <authorList>
            <person name="Varghese N."/>
            <person name="Submissions S."/>
        </authorList>
    </citation>
    <scope>NUCLEOTIDE SEQUENCE [LARGE SCALE GENOMIC DNA]</scope>
    <source>
        <strain evidence="4">IBRC-M 10043</strain>
    </source>
</reference>
<proteinExistence type="predicted"/>
<name>A0A1H8KIC6_9EURY</name>
<dbReference type="Gene3D" id="2.60.120.10">
    <property type="entry name" value="Jelly Rolls"/>
    <property type="match status" value="1"/>
</dbReference>
<evidence type="ECO:0000313" key="3">
    <source>
        <dbReference type="EMBL" id="SEN92336.1"/>
    </source>
</evidence>
<dbReference type="PANTHER" id="PTHR35848">
    <property type="entry name" value="OXALATE-BINDING PROTEIN"/>
    <property type="match status" value="1"/>
</dbReference>
<feature type="domain" description="Cupin type-2" evidence="2">
    <location>
        <begin position="39"/>
        <end position="110"/>
    </location>
</feature>
<evidence type="ECO:0000256" key="1">
    <source>
        <dbReference type="ARBA" id="ARBA00022723"/>
    </source>
</evidence>